<evidence type="ECO:0000256" key="5">
    <source>
        <dbReference type="SAM" id="MobiDB-lite"/>
    </source>
</evidence>
<dbReference type="OrthoDB" id="268713at2"/>
<dbReference type="EMBL" id="SJPH01000008">
    <property type="protein sequence ID" value="TWT41559.1"/>
    <property type="molecule type" value="Genomic_DNA"/>
</dbReference>
<evidence type="ECO:0000313" key="7">
    <source>
        <dbReference type="EMBL" id="TWT41559.1"/>
    </source>
</evidence>
<name>A0A5C5VV68_9BACT</name>
<gene>
    <name evidence="7" type="ORF">Pla111_29360</name>
</gene>
<evidence type="ECO:0000256" key="1">
    <source>
        <dbReference type="ARBA" id="ARBA00004141"/>
    </source>
</evidence>
<protein>
    <submittedName>
        <fullName evidence="7">Colicin V production protein</fullName>
    </submittedName>
</protein>
<dbReference type="PANTHER" id="PTHR37306:SF1">
    <property type="entry name" value="COLICIN V PRODUCTION PROTEIN"/>
    <property type="match status" value="1"/>
</dbReference>
<keyword evidence="4 6" id="KW-0472">Membrane</keyword>
<proteinExistence type="predicted"/>
<dbReference type="GO" id="GO:0016020">
    <property type="term" value="C:membrane"/>
    <property type="evidence" value="ECO:0007669"/>
    <property type="project" value="UniProtKB-SubCell"/>
</dbReference>
<comment type="caution">
    <text evidence="7">The sequence shown here is derived from an EMBL/GenBank/DDBJ whole genome shotgun (WGS) entry which is preliminary data.</text>
</comment>
<dbReference type="Pfam" id="PF02674">
    <property type="entry name" value="Colicin_V"/>
    <property type="match status" value="1"/>
</dbReference>
<evidence type="ECO:0000256" key="3">
    <source>
        <dbReference type="ARBA" id="ARBA00022989"/>
    </source>
</evidence>
<dbReference type="GO" id="GO:0009403">
    <property type="term" value="P:toxin biosynthetic process"/>
    <property type="evidence" value="ECO:0007669"/>
    <property type="project" value="InterPro"/>
</dbReference>
<reference evidence="7 8" key="1">
    <citation type="submission" date="2019-02" db="EMBL/GenBank/DDBJ databases">
        <title>Deep-cultivation of Planctomycetes and their phenomic and genomic characterization uncovers novel biology.</title>
        <authorList>
            <person name="Wiegand S."/>
            <person name="Jogler M."/>
            <person name="Boedeker C."/>
            <person name="Pinto D."/>
            <person name="Vollmers J."/>
            <person name="Rivas-Marin E."/>
            <person name="Kohn T."/>
            <person name="Peeters S.H."/>
            <person name="Heuer A."/>
            <person name="Rast P."/>
            <person name="Oberbeckmann S."/>
            <person name="Bunk B."/>
            <person name="Jeske O."/>
            <person name="Meyerdierks A."/>
            <person name="Storesund J.E."/>
            <person name="Kallscheuer N."/>
            <person name="Luecker S."/>
            <person name="Lage O.M."/>
            <person name="Pohl T."/>
            <person name="Merkel B.J."/>
            <person name="Hornburger P."/>
            <person name="Mueller R.-W."/>
            <person name="Bruemmer F."/>
            <person name="Labrenz M."/>
            <person name="Spormann A.M."/>
            <person name="Op Den Camp H."/>
            <person name="Overmann J."/>
            <person name="Amann R."/>
            <person name="Jetten M.S.M."/>
            <person name="Mascher T."/>
            <person name="Medema M.H."/>
            <person name="Devos D.P."/>
            <person name="Kaster A.-K."/>
            <person name="Ovreas L."/>
            <person name="Rohde M."/>
            <person name="Galperin M.Y."/>
            <person name="Jogler C."/>
        </authorList>
    </citation>
    <scope>NUCLEOTIDE SEQUENCE [LARGE SCALE GENOMIC DNA]</scope>
    <source>
        <strain evidence="7 8">Pla111</strain>
    </source>
</reference>
<organism evidence="7 8">
    <name type="scientific">Botrimarina hoheduenensis</name>
    <dbReference type="NCBI Taxonomy" id="2528000"/>
    <lineage>
        <taxon>Bacteria</taxon>
        <taxon>Pseudomonadati</taxon>
        <taxon>Planctomycetota</taxon>
        <taxon>Planctomycetia</taxon>
        <taxon>Pirellulales</taxon>
        <taxon>Lacipirellulaceae</taxon>
        <taxon>Botrimarina</taxon>
    </lineage>
</organism>
<keyword evidence="8" id="KW-1185">Reference proteome</keyword>
<accession>A0A5C5VV68</accession>
<evidence type="ECO:0000256" key="6">
    <source>
        <dbReference type="SAM" id="Phobius"/>
    </source>
</evidence>
<keyword evidence="2 6" id="KW-0812">Transmembrane</keyword>
<dbReference type="InterPro" id="IPR003825">
    <property type="entry name" value="Colicin-V_CvpA"/>
</dbReference>
<feature type="compositionally biased region" description="Low complexity" evidence="5">
    <location>
        <begin position="179"/>
        <end position="193"/>
    </location>
</feature>
<feature type="compositionally biased region" description="Low complexity" evidence="5">
    <location>
        <begin position="248"/>
        <end position="259"/>
    </location>
</feature>
<feature type="compositionally biased region" description="Low complexity" evidence="5">
    <location>
        <begin position="200"/>
        <end position="218"/>
    </location>
</feature>
<sequence length="265" mass="28115">MQTYDLLMLAILGGLTIYGYFKGMAWQIAYIASFVAGYFVATKYADRLAPSITFVNPPANKFVAMLIIYAVCAFAVWMLFRVVSKAIDSVKMEGFDHQMGAIIGFARGVLWCVGVTFFAVTLLPPSFKQQIIGSQSGRYIARLLDETHSLFPPEVHQIIGPYLDRLENELDGGGAVANGQPAGYAQQPGGWPASVPQTPPSGGASPWPAAPASLPGWPTAGGQQNSPPAAPAGWPAQPQSYSSPNGWPTSPAATPAQPAGFAPNR</sequence>
<keyword evidence="3 6" id="KW-1133">Transmembrane helix</keyword>
<dbReference type="RefSeq" id="WP_146575147.1">
    <property type="nucleotide sequence ID" value="NZ_SJPH01000008.1"/>
</dbReference>
<dbReference type="AlphaFoldDB" id="A0A5C5VV68"/>
<comment type="subcellular location">
    <subcellularLocation>
        <location evidence="1">Membrane</location>
        <topology evidence="1">Multi-pass membrane protein</topology>
    </subcellularLocation>
</comment>
<feature type="transmembrane region" description="Helical" evidence="6">
    <location>
        <begin position="62"/>
        <end position="80"/>
    </location>
</feature>
<feature type="region of interest" description="Disordered" evidence="5">
    <location>
        <begin position="171"/>
        <end position="265"/>
    </location>
</feature>
<dbReference type="PANTHER" id="PTHR37306">
    <property type="entry name" value="COLICIN V PRODUCTION PROTEIN"/>
    <property type="match status" value="1"/>
</dbReference>
<evidence type="ECO:0000313" key="8">
    <source>
        <dbReference type="Proteomes" id="UP000318995"/>
    </source>
</evidence>
<evidence type="ECO:0000256" key="4">
    <source>
        <dbReference type="ARBA" id="ARBA00023136"/>
    </source>
</evidence>
<dbReference type="Proteomes" id="UP000318995">
    <property type="component" value="Unassembled WGS sequence"/>
</dbReference>
<evidence type="ECO:0000256" key="2">
    <source>
        <dbReference type="ARBA" id="ARBA00022692"/>
    </source>
</evidence>
<feature type="transmembrane region" description="Helical" evidence="6">
    <location>
        <begin position="100"/>
        <end position="123"/>
    </location>
</feature>